<keyword evidence="3 12" id="KW-1003">Cell membrane</keyword>
<comment type="subcellular location">
    <subcellularLocation>
        <location evidence="1 12">Cell membrane</location>
        <topology evidence="1 12">Multi-pass membrane protein</topology>
    </subcellularLocation>
</comment>
<comment type="cofactor">
    <cofactor evidence="12">
        <name>Zn(2+)</name>
        <dbReference type="ChEBI" id="CHEBI:29105"/>
    </cofactor>
    <text evidence="12">Binds 1 zinc ion per subunit.</text>
</comment>
<keyword evidence="6 12" id="KW-0479">Metal-binding</keyword>
<evidence type="ECO:0000256" key="2">
    <source>
        <dbReference type="ARBA" id="ARBA00009779"/>
    </source>
</evidence>
<feature type="transmembrane region" description="Helical" evidence="12">
    <location>
        <begin position="16"/>
        <end position="41"/>
    </location>
</feature>
<feature type="binding site" evidence="12">
    <location>
        <position position="151"/>
    </location>
    <ligand>
        <name>Zn(2+)</name>
        <dbReference type="ChEBI" id="CHEBI:29105"/>
        <note>catalytic</note>
    </ligand>
</feature>
<keyword evidence="5 12" id="KW-0812">Transmembrane</keyword>
<keyword evidence="10 12" id="KW-0482">Metalloprotease</keyword>
<feature type="active site" evidence="12">
    <location>
        <position position="152"/>
    </location>
</feature>
<keyword evidence="7 12" id="KW-0378">Hydrolase</keyword>
<comment type="caution">
    <text evidence="14">The sequence shown here is derived from an EMBL/GenBank/DDBJ whole genome shotgun (WGS) entry which is preliminary data.</text>
</comment>
<evidence type="ECO:0000259" key="13">
    <source>
        <dbReference type="Pfam" id="PF01435"/>
    </source>
</evidence>
<feature type="binding site" evidence="12">
    <location>
        <position position="155"/>
    </location>
    <ligand>
        <name>Zn(2+)</name>
        <dbReference type="ChEBI" id="CHEBI:29105"/>
        <note>catalytic</note>
    </ligand>
</feature>
<dbReference type="Gene3D" id="3.30.2010.10">
    <property type="entry name" value="Metalloproteases ('zincins'), catalytic domain"/>
    <property type="match status" value="1"/>
</dbReference>
<dbReference type="PANTHER" id="PTHR43221:SF1">
    <property type="entry name" value="PROTEASE HTPX"/>
    <property type="match status" value="1"/>
</dbReference>
<dbReference type="PANTHER" id="PTHR43221">
    <property type="entry name" value="PROTEASE HTPX"/>
    <property type="match status" value="1"/>
</dbReference>
<keyword evidence="8 12" id="KW-0862">Zinc</keyword>
<evidence type="ECO:0000256" key="9">
    <source>
        <dbReference type="ARBA" id="ARBA00022989"/>
    </source>
</evidence>
<dbReference type="GO" id="GO:0006508">
    <property type="term" value="P:proteolysis"/>
    <property type="evidence" value="ECO:0007669"/>
    <property type="project" value="UniProtKB-KW"/>
</dbReference>
<dbReference type="CDD" id="cd07340">
    <property type="entry name" value="M48B_Htpx_like"/>
    <property type="match status" value="1"/>
</dbReference>
<feature type="transmembrane region" description="Helical" evidence="12">
    <location>
        <begin position="163"/>
        <end position="186"/>
    </location>
</feature>
<evidence type="ECO:0000256" key="11">
    <source>
        <dbReference type="ARBA" id="ARBA00023136"/>
    </source>
</evidence>
<dbReference type="GO" id="GO:0008270">
    <property type="term" value="F:zinc ion binding"/>
    <property type="evidence" value="ECO:0007669"/>
    <property type="project" value="UniProtKB-UniRule"/>
</dbReference>
<dbReference type="STRING" id="1618589.UX25_C0031G0005"/>
<comment type="similarity">
    <text evidence="2 12">Belongs to the peptidase M48B family.</text>
</comment>
<dbReference type="GO" id="GO:0005886">
    <property type="term" value="C:plasma membrane"/>
    <property type="evidence" value="ECO:0007669"/>
    <property type="project" value="UniProtKB-SubCell"/>
</dbReference>
<gene>
    <name evidence="12" type="primary">htpX</name>
    <name evidence="14" type="ORF">UX25_C0031G0005</name>
</gene>
<keyword evidence="9 12" id="KW-1133">Transmembrane helix</keyword>
<proteinExistence type="inferred from homology"/>
<keyword evidence="4 12" id="KW-0645">Protease</keyword>
<feature type="binding site" evidence="12">
    <location>
        <position position="229"/>
    </location>
    <ligand>
        <name>Zn(2+)</name>
        <dbReference type="ChEBI" id="CHEBI:29105"/>
        <note>catalytic</note>
    </ligand>
</feature>
<evidence type="ECO:0000256" key="6">
    <source>
        <dbReference type="ARBA" id="ARBA00022723"/>
    </source>
</evidence>
<dbReference type="GO" id="GO:0004222">
    <property type="term" value="F:metalloendopeptidase activity"/>
    <property type="evidence" value="ECO:0007669"/>
    <property type="project" value="UniProtKB-UniRule"/>
</dbReference>
<sequence length="308" mass="33457">MINVYEAQAANKRKSALIIGLFILFVTVSVYVISQAMGVYFGYEPGGLGVAGLAFIISGLITFVSYYASDKIVLSISGARPADKKKDFNFYTVTENLSIATGIPKPKLYVIEDSAPNAFATGRDPDHAVVCATTGLLQKLTRTELEGVIAHELSHIKNYDTRLMSIVAVLVGMVALLADIFLRVSFRSGRSDRRESQASAIFLLLGIIFAILSPIISQLIQLAVSRRREFFADSSSVALTRQPSGLISALEKIAKDHEPLEAANKATAHLYIVNPFKEKGHGAVDWLAGLFNTHPPLSERIAALTKMV</sequence>
<dbReference type="InterPro" id="IPR050083">
    <property type="entry name" value="HtpX_protease"/>
</dbReference>
<evidence type="ECO:0000256" key="10">
    <source>
        <dbReference type="ARBA" id="ARBA00023049"/>
    </source>
</evidence>
<evidence type="ECO:0000256" key="8">
    <source>
        <dbReference type="ARBA" id="ARBA00022833"/>
    </source>
</evidence>
<dbReference type="InterPro" id="IPR001915">
    <property type="entry name" value="Peptidase_M48"/>
</dbReference>
<evidence type="ECO:0000256" key="12">
    <source>
        <dbReference type="HAMAP-Rule" id="MF_00188"/>
    </source>
</evidence>
<dbReference type="EMBL" id="LCLM01000031">
    <property type="protein sequence ID" value="KKU16497.1"/>
    <property type="molecule type" value="Genomic_DNA"/>
</dbReference>
<dbReference type="AlphaFoldDB" id="A0A0G1N864"/>
<accession>A0A0G1N864</accession>
<evidence type="ECO:0000256" key="5">
    <source>
        <dbReference type="ARBA" id="ARBA00022692"/>
    </source>
</evidence>
<feature type="transmembrane region" description="Helical" evidence="12">
    <location>
        <begin position="47"/>
        <end position="68"/>
    </location>
</feature>
<reference evidence="14 15" key="1">
    <citation type="journal article" date="2015" name="Nature">
        <title>rRNA introns, odd ribosomes, and small enigmatic genomes across a large radiation of phyla.</title>
        <authorList>
            <person name="Brown C.T."/>
            <person name="Hug L.A."/>
            <person name="Thomas B.C."/>
            <person name="Sharon I."/>
            <person name="Castelle C.J."/>
            <person name="Singh A."/>
            <person name="Wilkins M.J."/>
            <person name="Williams K.H."/>
            <person name="Banfield J.F."/>
        </authorList>
    </citation>
    <scope>NUCLEOTIDE SEQUENCE [LARGE SCALE GENOMIC DNA]</scope>
</reference>
<evidence type="ECO:0000256" key="7">
    <source>
        <dbReference type="ARBA" id="ARBA00022801"/>
    </source>
</evidence>
<evidence type="ECO:0000256" key="4">
    <source>
        <dbReference type="ARBA" id="ARBA00022670"/>
    </source>
</evidence>
<evidence type="ECO:0000313" key="14">
    <source>
        <dbReference type="EMBL" id="KKU16497.1"/>
    </source>
</evidence>
<dbReference type="EC" id="3.4.24.-" evidence="12"/>
<dbReference type="Proteomes" id="UP000034922">
    <property type="component" value="Unassembled WGS sequence"/>
</dbReference>
<dbReference type="HAMAP" id="MF_00188">
    <property type="entry name" value="Pept_M48_protease_HtpX"/>
    <property type="match status" value="1"/>
</dbReference>
<evidence type="ECO:0000256" key="1">
    <source>
        <dbReference type="ARBA" id="ARBA00004651"/>
    </source>
</evidence>
<protein>
    <recommendedName>
        <fullName evidence="12">Protease HtpX homolog</fullName>
        <ecNumber evidence="12">3.4.24.-</ecNumber>
    </recommendedName>
</protein>
<keyword evidence="11 12" id="KW-0472">Membrane</keyword>
<dbReference type="Pfam" id="PF01435">
    <property type="entry name" value="Peptidase_M48"/>
    <property type="match status" value="1"/>
</dbReference>
<dbReference type="InterPro" id="IPR022919">
    <property type="entry name" value="Pept_M48_protease_HtpX"/>
</dbReference>
<feature type="transmembrane region" description="Helical" evidence="12">
    <location>
        <begin position="198"/>
        <end position="220"/>
    </location>
</feature>
<name>A0A0G1N864_9BACT</name>
<evidence type="ECO:0000256" key="3">
    <source>
        <dbReference type="ARBA" id="ARBA00022475"/>
    </source>
</evidence>
<organism evidence="14 15">
    <name type="scientific">Candidatus Woesebacteria bacterium GW2011_GWC2_45_9</name>
    <dbReference type="NCBI Taxonomy" id="1618589"/>
    <lineage>
        <taxon>Bacteria</taxon>
        <taxon>Candidatus Woeseibacteriota</taxon>
    </lineage>
</organism>
<evidence type="ECO:0000313" key="15">
    <source>
        <dbReference type="Proteomes" id="UP000034922"/>
    </source>
</evidence>
<feature type="domain" description="Peptidase M48" evidence="13">
    <location>
        <begin position="92"/>
        <end position="307"/>
    </location>
</feature>